<dbReference type="Pfam" id="PF20169">
    <property type="entry name" value="DUF6537"/>
    <property type="match status" value="1"/>
</dbReference>
<proteinExistence type="predicted"/>
<evidence type="ECO:0000259" key="1">
    <source>
        <dbReference type="Pfam" id="PF20169"/>
    </source>
</evidence>
<sequence length="244" mass="27576">MNYQDCAYGTLYLDRLDTVLARDNAAQDWRLSAAAAKYIANAMAYDDVIRVADLKTRAPRFAHIRQEMRAGDANLMQLTEYFHPRADEIAGLMPARLGAKVEASEKWMARLNRWFDKGRRLRTDRLPAFLMLHVLGGLKGYRLKTHRHAIEVAHLDSWLSRCLAEVEADYDSAVELVKCRRLIKGYSDTHARGLGKFDKVMDAAALLRGRKDAAQWIARLREAALQDAEGKALDGAIATVRSFV</sequence>
<feature type="domain" description="DUF6537" evidence="1">
    <location>
        <begin position="1"/>
        <end position="202"/>
    </location>
</feature>
<dbReference type="RefSeq" id="WP_386285104.1">
    <property type="nucleotide sequence ID" value="NZ_JBHSWA010000004.1"/>
</dbReference>
<comment type="caution">
    <text evidence="2">The sequence shown here is derived from an EMBL/GenBank/DDBJ whole genome shotgun (WGS) entry which is preliminary data.</text>
</comment>
<reference evidence="2" key="1">
    <citation type="journal article" date="2014" name="Int. J. Syst. Evol. Microbiol.">
        <title>Complete genome of a new Firmicutes species belonging to the dominant human colonic microbiota ('Ruminococcus bicirculans') reveals two chromosomes and a selective capacity to utilize plant glucans.</title>
        <authorList>
            <consortium name="NISC Comparative Sequencing Program"/>
            <person name="Wegmann U."/>
            <person name="Louis P."/>
            <person name="Goesmann A."/>
            <person name="Henrissat B."/>
            <person name="Duncan S.H."/>
            <person name="Flint H.J."/>
        </authorList>
    </citation>
    <scope>NUCLEOTIDE SEQUENCE</scope>
    <source>
        <strain evidence="2">NBRC 113428</strain>
    </source>
</reference>
<accession>A0ABW1Z2Q3</accession>
<dbReference type="Proteomes" id="UP001596403">
    <property type="component" value="Unassembled WGS sequence"/>
</dbReference>
<dbReference type="EMBL" id="JBHSWA010000004">
    <property type="protein sequence ID" value="MFC6643818.1"/>
    <property type="molecule type" value="Genomic_DNA"/>
</dbReference>
<dbReference type="InterPro" id="IPR046667">
    <property type="entry name" value="DUF6537"/>
</dbReference>
<keyword evidence="4" id="KW-1185">Reference proteome</keyword>
<dbReference type="EMBL" id="JBHSWA010000004">
    <property type="protein sequence ID" value="MFC6643662.1"/>
    <property type="molecule type" value="Genomic_DNA"/>
</dbReference>
<reference evidence="4" key="2">
    <citation type="journal article" date="2019" name="Int. J. Syst. Evol. Microbiol.">
        <title>The Global Catalogue of Microorganisms (GCM) 10K type strain sequencing project: providing services to taxonomists for standard genome sequencing and annotation.</title>
        <authorList>
            <consortium name="The Broad Institute Genomics Platform"/>
            <consortium name="The Broad Institute Genome Sequencing Center for Infectious Disease"/>
            <person name="Wu L."/>
            <person name="Ma J."/>
        </authorList>
    </citation>
    <scope>NUCLEOTIDE SEQUENCE [LARGE SCALE GENOMIC DNA]</scope>
    <source>
        <strain evidence="4">NBRC 111368</strain>
    </source>
</reference>
<evidence type="ECO:0000313" key="4">
    <source>
        <dbReference type="Proteomes" id="UP001596403"/>
    </source>
</evidence>
<organism evidence="2 4">
    <name type="scientific">Sulfitobacter profundi</name>
    <dbReference type="NCBI Taxonomy" id="2679961"/>
    <lineage>
        <taxon>Bacteria</taxon>
        <taxon>Pseudomonadati</taxon>
        <taxon>Pseudomonadota</taxon>
        <taxon>Alphaproteobacteria</taxon>
        <taxon>Rhodobacterales</taxon>
        <taxon>Roseobacteraceae</taxon>
        <taxon>Sulfitobacter</taxon>
    </lineage>
</organism>
<evidence type="ECO:0000313" key="3">
    <source>
        <dbReference type="EMBL" id="MFC6643818.1"/>
    </source>
</evidence>
<name>A0ABW1Z2Q3_9RHOB</name>
<gene>
    <name evidence="2" type="ORF">ACFQAU_20015</name>
    <name evidence="3" type="ORF">ACFQAU_20990</name>
</gene>
<reference evidence="2" key="3">
    <citation type="submission" date="2024-09" db="EMBL/GenBank/DDBJ databases">
        <authorList>
            <person name="Sun Q."/>
            <person name="Mori K."/>
        </authorList>
    </citation>
    <scope>NUCLEOTIDE SEQUENCE</scope>
    <source>
        <strain evidence="2">NBRC 113428</strain>
    </source>
</reference>
<protein>
    <submittedName>
        <fullName evidence="2">DUF6537 domain-containing protein</fullName>
    </submittedName>
</protein>
<evidence type="ECO:0000313" key="2">
    <source>
        <dbReference type="EMBL" id="MFC6643662.1"/>
    </source>
</evidence>